<evidence type="ECO:0000313" key="1">
    <source>
        <dbReference type="EMBL" id="APD19232.1"/>
    </source>
</evidence>
<dbReference type="Proteomes" id="UP000225735">
    <property type="component" value="Segment"/>
</dbReference>
<gene>
    <name evidence="1" type="ORF">SEA_TAPTIC_2</name>
</gene>
<reference evidence="1 2" key="1">
    <citation type="submission" date="2016-11" db="EMBL/GenBank/DDBJ databases">
        <authorList>
            <person name="Seier E.R."/>
            <person name="Hipwell C.M."/>
            <person name="Kelliher A.B."/>
            <person name="Lando N.A."/>
            <person name="Tsaousis B.E."/>
            <person name="Esposito E.C."/>
            <person name="Heckman E.L."/>
            <person name="Mageeney C.M."/>
            <person name="Kenna M.A."/>
            <person name="Ware V.C."/>
            <person name="Garlena R.A."/>
            <person name="Russell D.A."/>
            <person name="Pope W.H."/>
            <person name="Jacobs-Sera D."/>
            <person name="Hendrix R.W."/>
            <person name="Hatfull G.F."/>
        </authorList>
    </citation>
    <scope>NUCLEOTIDE SEQUENCE [LARGE SCALE GENOMIC DNA]</scope>
</reference>
<dbReference type="EMBL" id="KY130461">
    <property type="protein sequence ID" value="APD19232.1"/>
    <property type="molecule type" value="Genomic_DNA"/>
</dbReference>
<protein>
    <submittedName>
        <fullName evidence="1">Terminase</fullName>
    </submittedName>
</protein>
<accession>A0A1J0MDN0</accession>
<proteinExistence type="predicted"/>
<sequence>MTICDDDRLREWFEKIERLEEPKRTQMLSWVKQELAREKSLRAHANAAELAASLDPAFNITPGNLLIAQEIERTIHTRRGRLMITMPPQEGKTSLAAIWGVIRALQWHPEWRCMLASFSSILAEESSVTARNLIAKHGSDAVDPLTQIAGTDELGLALAYDKASAAAWRLRGHRGGMVAVGLGGTISGRPADLLIIDDPIKGMEAADSPTVKRHVIEGFQGDLTTRLAPGAPIILIQTRWAVDDLAGWILEEEKKRSPEARRWRHINIPAMAEEGLLDSLGREPGTWLESARGRTPQDWAETRDIVGARVWAALYQGSPSPLEGGLIKKAWLDQFRLVLPPENPVLTVVGVDPCDSGHGDDAGIVAASLGTDGKVAMIADKSAPMTSDKWASEAVKLATEVGASKIVVESFAARETYRRVVQEAIDAAAPAHPIEIVAWPPVGSGRGGGDALARSTALLQGLENGRTRLAGHFPTWEEKATSWQAGQHQPDGVAALTVAHDELVHSAGLEWDLAAPFDLGGGPSGMDWMSTPLV</sequence>
<keyword evidence="2" id="KW-1185">Reference proteome</keyword>
<evidence type="ECO:0000313" key="2">
    <source>
        <dbReference type="Proteomes" id="UP000225735"/>
    </source>
</evidence>
<name>A0A1J0MDN0_9CAUD</name>
<organism evidence="1 2">
    <name type="scientific">Mycobacterium phage Taptic</name>
    <dbReference type="NCBI Taxonomy" id="1920305"/>
    <lineage>
        <taxon>Viruses</taxon>
        <taxon>Duplodnaviria</taxon>
        <taxon>Heunggongvirae</taxon>
        <taxon>Uroviricota</taxon>
        <taxon>Caudoviricetes</taxon>
        <taxon>Northamptonvirus</taxon>
        <taxon>Northamptonvirus taptic</taxon>
    </lineage>
</organism>